<comment type="caution">
    <text evidence="2">The sequence shown here is derived from an EMBL/GenBank/DDBJ whole genome shotgun (WGS) entry which is preliminary data.</text>
</comment>
<protein>
    <submittedName>
        <fullName evidence="2">Uncharacterized protein</fullName>
    </submittedName>
</protein>
<dbReference type="EMBL" id="CABITT030000004">
    <property type="protein sequence ID" value="VVB02591.1"/>
    <property type="molecule type" value="Genomic_DNA"/>
</dbReference>
<keyword evidence="3" id="KW-1185">Reference proteome</keyword>
<name>A0A565BLU5_9BRAS</name>
<evidence type="ECO:0000313" key="2">
    <source>
        <dbReference type="EMBL" id="VVB02591.1"/>
    </source>
</evidence>
<evidence type="ECO:0000313" key="3">
    <source>
        <dbReference type="Proteomes" id="UP000489600"/>
    </source>
</evidence>
<gene>
    <name evidence="2" type="ORF">ANE_LOCUS13035</name>
</gene>
<accession>A0A565BLU5</accession>
<reference evidence="2" key="1">
    <citation type="submission" date="2019-07" db="EMBL/GenBank/DDBJ databases">
        <authorList>
            <person name="Dittberner H."/>
        </authorList>
    </citation>
    <scope>NUCLEOTIDE SEQUENCE [LARGE SCALE GENOMIC DNA]</scope>
</reference>
<feature type="region of interest" description="Disordered" evidence="1">
    <location>
        <begin position="157"/>
        <end position="179"/>
    </location>
</feature>
<proteinExistence type="predicted"/>
<dbReference type="Proteomes" id="UP000489600">
    <property type="component" value="Unassembled WGS sequence"/>
</dbReference>
<dbReference type="AlphaFoldDB" id="A0A565BLU5"/>
<organism evidence="2 3">
    <name type="scientific">Arabis nemorensis</name>
    <dbReference type="NCBI Taxonomy" id="586526"/>
    <lineage>
        <taxon>Eukaryota</taxon>
        <taxon>Viridiplantae</taxon>
        <taxon>Streptophyta</taxon>
        <taxon>Embryophyta</taxon>
        <taxon>Tracheophyta</taxon>
        <taxon>Spermatophyta</taxon>
        <taxon>Magnoliopsida</taxon>
        <taxon>eudicotyledons</taxon>
        <taxon>Gunneridae</taxon>
        <taxon>Pentapetalae</taxon>
        <taxon>rosids</taxon>
        <taxon>malvids</taxon>
        <taxon>Brassicales</taxon>
        <taxon>Brassicaceae</taxon>
        <taxon>Arabideae</taxon>
        <taxon>Arabis</taxon>
    </lineage>
</organism>
<sequence>MDTTSPSSTEAFKEPNFDDTLNDQDLFRMVYNTSLPRSEGISSFSQGLQQNTLWNGSMHYQGIISGSHDPCLDKLVLESQSLDPLLKVSDKSTIRYTIGKHQDQKMFKINQKQHKIMKLNGSKPSKKSNSIKGQWTSDEDTKLIDWIKQKNEEMVRHRENTWRTSRKTVQGEMALQSMS</sequence>
<evidence type="ECO:0000256" key="1">
    <source>
        <dbReference type="SAM" id="MobiDB-lite"/>
    </source>
</evidence>